<gene>
    <name evidence="2" type="ORF">A4U43_C05F29160</name>
</gene>
<dbReference type="Gramene" id="ONK70000">
    <property type="protein sequence ID" value="ONK70000"/>
    <property type="gene ID" value="A4U43_C05F29160"/>
</dbReference>
<organism evidence="2 3">
    <name type="scientific">Asparagus officinalis</name>
    <name type="common">Garden asparagus</name>
    <dbReference type="NCBI Taxonomy" id="4686"/>
    <lineage>
        <taxon>Eukaryota</taxon>
        <taxon>Viridiplantae</taxon>
        <taxon>Streptophyta</taxon>
        <taxon>Embryophyta</taxon>
        <taxon>Tracheophyta</taxon>
        <taxon>Spermatophyta</taxon>
        <taxon>Magnoliopsida</taxon>
        <taxon>Liliopsida</taxon>
        <taxon>Asparagales</taxon>
        <taxon>Asparagaceae</taxon>
        <taxon>Asparagoideae</taxon>
        <taxon>Asparagus</taxon>
    </lineage>
</organism>
<dbReference type="OMA" id="FRMMLEP"/>
<keyword evidence="3" id="KW-1185">Reference proteome</keyword>
<feature type="compositionally biased region" description="Low complexity" evidence="1">
    <location>
        <begin position="504"/>
        <end position="522"/>
    </location>
</feature>
<protein>
    <submittedName>
        <fullName evidence="2">Uncharacterized protein</fullName>
    </submittedName>
</protein>
<accession>A0A5P1F0Q4</accession>
<evidence type="ECO:0000256" key="1">
    <source>
        <dbReference type="SAM" id="MobiDB-lite"/>
    </source>
</evidence>
<reference evidence="3" key="1">
    <citation type="journal article" date="2017" name="Nat. Commun.">
        <title>The asparagus genome sheds light on the origin and evolution of a young Y chromosome.</title>
        <authorList>
            <person name="Harkess A."/>
            <person name="Zhou J."/>
            <person name="Xu C."/>
            <person name="Bowers J.E."/>
            <person name="Van der Hulst R."/>
            <person name="Ayyampalayam S."/>
            <person name="Mercati F."/>
            <person name="Riccardi P."/>
            <person name="McKain M.R."/>
            <person name="Kakrana A."/>
            <person name="Tang H."/>
            <person name="Ray J."/>
            <person name="Groenendijk J."/>
            <person name="Arikit S."/>
            <person name="Mathioni S.M."/>
            <person name="Nakano M."/>
            <person name="Shan H."/>
            <person name="Telgmann-Rauber A."/>
            <person name="Kanno A."/>
            <person name="Yue Z."/>
            <person name="Chen H."/>
            <person name="Li W."/>
            <person name="Chen Y."/>
            <person name="Xu X."/>
            <person name="Zhang Y."/>
            <person name="Luo S."/>
            <person name="Chen H."/>
            <person name="Gao J."/>
            <person name="Mao Z."/>
            <person name="Pires J.C."/>
            <person name="Luo M."/>
            <person name="Kudrna D."/>
            <person name="Wing R.A."/>
            <person name="Meyers B.C."/>
            <person name="Yi K."/>
            <person name="Kong H."/>
            <person name="Lavrijsen P."/>
            <person name="Sunseri F."/>
            <person name="Falavigna A."/>
            <person name="Ye Y."/>
            <person name="Leebens-Mack J.H."/>
            <person name="Chen G."/>
        </authorList>
    </citation>
    <scope>NUCLEOTIDE SEQUENCE [LARGE SCALE GENOMIC DNA]</scope>
    <source>
        <strain evidence="3">cv. DH0086</strain>
    </source>
</reference>
<feature type="compositionally biased region" description="Acidic residues" evidence="1">
    <location>
        <begin position="523"/>
        <end position="536"/>
    </location>
</feature>
<feature type="region of interest" description="Disordered" evidence="1">
    <location>
        <begin position="498"/>
        <end position="536"/>
    </location>
</feature>
<dbReference type="EMBL" id="CM007385">
    <property type="protein sequence ID" value="ONK70000.1"/>
    <property type="molecule type" value="Genomic_DNA"/>
</dbReference>
<proteinExistence type="predicted"/>
<dbReference type="PANTHER" id="PTHR35505">
    <property type="entry name" value="OS01G0600300 PROTEIN"/>
    <property type="match status" value="1"/>
</dbReference>
<dbReference type="Proteomes" id="UP000243459">
    <property type="component" value="Chromosome 5"/>
</dbReference>
<sequence>MDPVLIESPTDAKSPNFNVVFNLNYGPMLKESIDRFLSSIQTQTLDFSAFRSIFSRFLQSSADPPLEIILFYCAINYHESLSCARSTLDRVVAIKNLLQCLAACSSSCSGLKSIALLAPAVADLYSCVLEEEKVSGKEGKKLRREIEGLIEGTLSYISICSGKSCEFEDFGTGLLPCFLDLVRVWTVRRSGEGSGLEVFFPLVSREIRGKFKEEGCGVGYLAGVVIVEAFLLKLCLKVRAGGSSREDLQKELRVWAVSSVTVFRNHFFFEILLKLLLDPTLPVLALLDYKDENLIRGIIYDVVILVDYSFINPGMNVDPSYDFMRCIAVRRLIVTHDAIRIAREKGDHSKAISYMSAFSTSCLPHQIIKWVATQIGTERTKKPDINTPQVVLEWLVSLENLTKDQWPSFFEDNTSKLCANLMLDKSKTTSDVSVFSTISKKSVADFFFDKGNVAEDEEMQSMDDFAFFAACRSTNSPVNGKKRKNVGDKEETPGKFIKYKIDDSLMNGNGLSSGSEVDNPNSDGEDSNSDDEMEEN</sequence>
<dbReference type="AlphaFoldDB" id="A0A5P1F0Q4"/>
<evidence type="ECO:0000313" key="2">
    <source>
        <dbReference type="EMBL" id="ONK70000.1"/>
    </source>
</evidence>
<evidence type="ECO:0000313" key="3">
    <source>
        <dbReference type="Proteomes" id="UP000243459"/>
    </source>
</evidence>
<dbReference type="PANTHER" id="PTHR35505:SF1">
    <property type="entry name" value="SNF2 DOMAIN PROTEIN"/>
    <property type="match status" value="1"/>
</dbReference>
<name>A0A5P1F0Q4_ASPOF</name>